<feature type="non-terminal residue" evidence="6">
    <location>
        <position position="1"/>
    </location>
</feature>
<feature type="domain" description="SOCS box" evidence="5">
    <location>
        <begin position="220"/>
        <end position="257"/>
    </location>
</feature>
<dbReference type="EMBL" id="VZSY01000897">
    <property type="protein sequence ID" value="NXA13058.1"/>
    <property type="molecule type" value="Genomic_DNA"/>
</dbReference>
<evidence type="ECO:0000256" key="3">
    <source>
        <dbReference type="ARBA" id="ARBA00023043"/>
    </source>
</evidence>
<proteinExistence type="predicted"/>
<dbReference type="SUPFAM" id="SSF158235">
    <property type="entry name" value="SOCS box-like"/>
    <property type="match status" value="1"/>
</dbReference>
<dbReference type="Proteomes" id="UP000589485">
    <property type="component" value="Unassembled WGS sequence"/>
</dbReference>
<dbReference type="Pfam" id="PF07525">
    <property type="entry name" value="SOCS_box"/>
    <property type="match status" value="1"/>
</dbReference>
<dbReference type="PANTHER" id="PTHR24198:SF173">
    <property type="entry name" value="ANKYRIN REPEAT AND SOCS BOX PROTEIN 10-RELATED"/>
    <property type="match status" value="1"/>
</dbReference>
<dbReference type="PROSITE" id="PS50088">
    <property type="entry name" value="ANK_REPEAT"/>
    <property type="match status" value="2"/>
</dbReference>
<keyword evidence="3 4" id="KW-0040">ANK repeat</keyword>
<dbReference type="AlphaFoldDB" id="A0A7K7T8L1"/>
<evidence type="ECO:0000313" key="7">
    <source>
        <dbReference type="Proteomes" id="UP000589485"/>
    </source>
</evidence>
<comment type="caution">
    <text evidence="6">The sequence shown here is derived from an EMBL/GenBank/DDBJ whole genome shotgun (WGS) entry which is preliminary data.</text>
</comment>
<evidence type="ECO:0000256" key="4">
    <source>
        <dbReference type="PROSITE-ProRule" id="PRU00023"/>
    </source>
</evidence>
<feature type="repeat" description="ANK" evidence="4">
    <location>
        <begin position="20"/>
        <end position="52"/>
    </location>
</feature>
<dbReference type="PROSITE" id="PS50297">
    <property type="entry name" value="ANK_REP_REGION"/>
    <property type="match status" value="2"/>
</dbReference>
<dbReference type="GO" id="GO:0016567">
    <property type="term" value="P:protein ubiquitination"/>
    <property type="evidence" value="ECO:0007669"/>
    <property type="project" value="UniProtKB-UniPathway"/>
</dbReference>
<feature type="repeat" description="ANK" evidence="4">
    <location>
        <begin position="92"/>
        <end position="124"/>
    </location>
</feature>
<dbReference type="InterPro" id="IPR036036">
    <property type="entry name" value="SOCS_box-like_dom_sf"/>
</dbReference>
<comment type="pathway">
    <text evidence="1">Protein modification; protein ubiquitination.</text>
</comment>
<evidence type="ECO:0000256" key="1">
    <source>
        <dbReference type="ARBA" id="ARBA00004906"/>
    </source>
</evidence>
<feature type="non-terminal residue" evidence="6">
    <location>
        <position position="266"/>
    </location>
</feature>
<dbReference type="PANTHER" id="PTHR24198">
    <property type="entry name" value="ANKYRIN REPEAT AND PROTEIN KINASE DOMAIN-CONTAINING PROTEIN"/>
    <property type="match status" value="1"/>
</dbReference>
<name>A0A7K7T8L1_9TYRA</name>
<sequence>RCARLLLRHGASVGLRSEAGGETALHVAARHCLCDHARLYLRRGAAVDARSAQDETALGVLCGAVPATEQDCLEFCRLLAAHGADVDARDEAWRSPLHKACGAANASLVRFLLLRGADVNAVDYDGLSPLGFVLQSADLKGQLRPHLTVQLLLNHGSQKIWPSAFVKVLRSCAAVPEVIEVLFNSYLQIPISQEWAEAVPEQVFQQHQPFYESLFQLVGSVRSLQHLCRSAIRKNFGSRCHCLIPLLPVPKALQDYLLLEPEGVVF</sequence>
<dbReference type="InterPro" id="IPR001496">
    <property type="entry name" value="SOCS_box"/>
</dbReference>
<evidence type="ECO:0000313" key="6">
    <source>
        <dbReference type="EMBL" id="NXA13058.1"/>
    </source>
</evidence>
<evidence type="ECO:0000256" key="2">
    <source>
        <dbReference type="ARBA" id="ARBA00022737"/>
    </source>
</evidence>
<keyword evidence="2" id="KW-0677">Repeat</keyword>
<accession>A0A7K7T8L1</accession>
<gene>
    <name evidence="6" type="primary">Asb18</name>
    <name evidence="6" type="ORF">SAPAEN_R05754</name>
</gene>
<organism evidence="6 7">
    <name type="scientific">Sapayoa aenigma</name>
    <name type="common">broad-billed sapayoa</name>
    <dbReference type="NCBI Taxonomy" id="239371"/>
    <lineage>
        <taxon>Eukaryota</taxon>
        <taxon>Metazoa</taxon>
        <taxon>Chordata</taxon>
        <taxon>Craniata</taxon>
        <taxon>Vertebrata</taxon>
        <taxon>Euteleostomi</taxon>
        <taxon>Archelosauria</taxon>
        <taxon>Archosauria</taxon>
        <taxon>Dinosauria</taxon>
        <taxon>Saurischia</taxon>
        <taxon>Theropoda</taxon>
        <taxon>Coelurosauria</taxon>
        <taxon>Aves</taxon>
        <taxon>Neognathae</taxon>
        <taxon>Neoaves</taxon>
        <taxon>Telluraves</taxon>
        <taxon>Australaves</taxon>
        <taxon>Passeriformes</taxon>
        <taxon>Tyrannidae</taxon>
        <taxon>Sapayoa</taxon>
    </lineage>
</organism>
<dbReference type="CDD" id="cd03723">
    <property type="entry name" value="SOCS_ASB4_ASB18"/>
    <property type="match status" value="1"/>
</dbReference>
<protein>
    <submittedName>
        <fullName evidence="6">ASB18 protein</fullName>
    </submittedName>
</protein>
<keyword evidence="7" id="KW-1185">Reference proteome</keyword>
<dbReference type="Pfam" id="PF13857">
    <property type="entry name" value="Ank_5"/>
    <property type="match status" value="1"/>
</dbReference>
<dbReference type="SMART" id="SM00248">
    <property type="entry name" value="ANK"/>
    <property type="match status" value="3"/>
</dbReference>
<dbReference type="InterPro" id="IPR002110">
    <property type="entry name" value="Ankyrin_rpt"/>
</dbReference>
<dbReference type="GO" id="GO:0035556">
    <property type="term" value="P:intracellular signal transduction"/>
    <property type="evidence" value="ECO:0007669"/>
    <property type="project" value="InterPro"/>
</dbReference>
<dbReference type="InterPro" id="IPR036770">
    <property type="entry name" value="Ankyrin_rpt-contain_sf"/>
</dbReference>
<dbReference type="OrthoDB" id="366390at2759"/>
<dbReference type="UniPathway" id="UPA00143"/>
<dbReference type="SUPFAM" id="SSF48403">
    <property type="entry name" value="Ankyrin repeat"/>
    <property type="match status" value="1"/>
</dbReference>
<dbReference type="Gene3D" id="1.10.750.20">
    <property type="entry name" value="SOCS box"/>
    <property type="match status" value="1"/>
</dbReference>
<dbReference type="SMART" id="SM00253">
    <property type="entry name" value="SOCS"/>
    <property type="match status" value="1"/>
</dbReference>
<dbReference type="GO" id="GO:0005737">
    <property type="term" value="C:cytoplasm"/>
    <property type="evidence" value="ECO:0007669"/>
    <property type="project" value="TreeGrafter"/>
</dbReference>
<evidence type="ECO:0000259" key="5">
    <source>
        <dbReference type="PROSITE" id="PS50225"/>
    </source>
</evidence>
<dbReference type="PROSITE" id="PS50225">
    <property type="entry name" value="SOCS"/>
    <property type="match status" value="1"/>
</dbReference>
<dbReference type="FunFam" id="1.10.750.20:FF:000001">
    <property type="entry name" value="Ankyrin repeat and SOCS box containing 1"/>
    <property type="match status" value="1"/>
</dbReference>
<dbReference type="Pfam" id="PF13606">
    <property type="entry name" value="Ank_3"/>
    <property type="match status" value="1"/>
</dbReference>
<dbReference type="Gene3D" id="1.25.40.20">
    <property type="entry name" value="Ankyrin repeat-containing domain"/>
    <property type="match status" value="2"/>
</dbReference>
<dbReference type="SMART" id="SM00969">
    <property type="entry name" value="SOCS_box"/>
    <property type="match status" value="1"/>
</dbReference>
<reference evidence="6 7" key="1">
    <citation type="submission" date="2019-09" db="EMBL/GenBank/DDBJ databases">
        <title>Bird 10,000 Genomes (B10K) Project - Family phase.</title>
        <authorList>
            <person name="Zhang G."/>
        </authorList>
    </citation>
    <scope>NUCLEOTIDE SEQUENCE [LARGE SCALE GENOMIC DNA]</scope>
    <source>
        <strain evidence="6">B10K-DU-030-41</strain>
        <tissue evidence="6">Muscle</tissue>
    </source>
</reference>